<gene>
    <name evidence="1" type="ORF">BECKDK2373B_GA0170837_12001</name>
</gene>
<organism evidence="1">
    <name type="scientific">Candidatus Kentrum sp. DK</name>
    <dbReference type="NCBI Taxonomy" id="2126562"/>
    <lineage>
        <taxon>Bacteria</taxon>
        <taxon>Pseudomonadati</taxon>
        <taxon>Pseudomonadota</taxon>
        <taxon>Gammaproteobacteria</taxon>
        <taxon>Candidatus Kentrum</taxon>
    </lineage>
</organism>
<dbReference type="InterPro" id="IPR013783">
    <property type="entry name" value="Ig-like_fold"/>
</dbReference>
<protein>
    <submittedName>
        <fullName evidence="1">Uncharacterized protein</fullName>
    </submittedName>
</protein>
<dbReference type="Gene3D" id="2.60.40.10">
    <property type="entry name" value="Immunoglobulins"/>
    <property type="match status" value="3"/>
</dbReference>
<proteinExistence type="predicted"/>
<name>A0A450TK12_9GAMM</name>
<reference evidence="1" key="1">
    <citation type="submission" date="2019-02" db="EMBL/GenBank/DDBJ databases">
        <authorList>
            <person name="Gruber-Vodicka R. H."/>
            <person name="Seah K. B. B."/>
        </authorList>
    </citation>
    <scope>NUCLEOTIDE SEQUENCE</scope>
    <source>
        <strain evidence="1">BECK_DK47</strain>
    </source>
</reference>
<accession>A0A450TK12</accession>
<sequence>MNTSFRVTQLQPVRQVTEGVQTITAQPGAVYTVIDPATGEPPAGMHFEEVGDTLTIKVDGETVVRFDGFFAEDVDAVFSMNGKPISTVGTPVASTDAAVDAAIAPDAASAAEGTVVWEAAESNAGAAVAAEDTATAGSGYFDFSPLAMGLGTLGLFGVAAASGGGGSSLAGLSSLATTTLTVAPAAGVFSGTLTVEIYDGDGNQRVSATHDFSTGNFVHANTDTHVGTMLVKLIDNVNGVGVDYIDETTGSGTSLNTTLRVMTESDGVSDMYVGVTPLTELAARQAIGIDTAANNVVTSENLALNARVGALFGVADITASVVTVDNPDYGAATTDEQKYGKALALLSGADAVTTGGVDELLTELNSGLQASDTNTDGALAWDSSATNILNSGVAAFEGGPNAAVVDFSSAVGMLPPDFTLATDSGSDNADLITNSGALAPPATTIAGATMKYRVQGPDDTGFGAWGVYTDPATDSSADGAYVVEGRWDNGAGNTSPSQAVSFTLDTTAPTLSSLTSDTTDGTYGPGDTITLIATYDEAPVAGSAITVSLDNSASVTLDTISGNTLTGTYTVGATGSGEDSGDLTVSTITSQATVDAAGNTQSGTSLPSTNVAAGSALVIDTSAPTLNSLTSNTTNGTYGPGSTITLIATYDEAPAAGSAITVLLDTSASVTLDTVSGNTLTGTYTVGATGSGENSGDLTVSTITSQATVDAAGNTQSGTSLPGTNVAAGSALVIGTGADTTAPVLLSFTSDTADGTYGPGQTVNLIATYDEALAVSSAITVLLDTSASVTLDTISGNTLTGTYTVGATGSGEDSGDLMVSAITSQTTVDIAGNTQSGATLPVTNVAAGSALVIDANAPTITGVTANWQADAYLNATEDDSDGTVTVAATGADGEMVTITLNSADYTGTLAGGTVDITVAAAALQALTDGSSYTIAANVSDAAGNAATEVSSASFTVDTTAPTITSVTADWQTDTYLNATEDDSDGTVTVAATGAADGQTVTITLNGTDYTGALSGGTVDITVAAADLQALTDGSSYTIAANVSDVAGNAASEVPSASFTVDTTAPTVSAVTLASDNANDTTLAKAADTVTFDITYSEAVTASVTSATTANNIAGAVTTDASASAATSDSVVFTVASGDDGAVTANTVNYTITDAAGNVTTISSLATTDSSTVTADTTAPTLSSLTSNTTDGTYGPGDTITLIATYDETPATGSTITVALDTGVSVTLNTISGNTLTGAYTVGATGSGESSGDLTVSSITGQATTDVAGNTQSGTTLPGTNIAAGSALVIDTGADTTAPVLLSFTSDTADGTYGPGDTITLIATYDEAPDTGSTITVTLDTSASVTLDTISGNTLTGTYTVGAIGSGEDSGDLMVSAITSQTTVDIAGNTQSGTSLPVTNVAAGSALVIDANAPTFTVTSDATSAGVLGIDDTITFTVTPTDTEAGATVTGSYNSQTL</sequence>
<evidence type="ECO:0000313" key="1">
    <source>
        <dbReference type="EMBL" id="VFJ67855.1"/>
    </source>
</evidence>
<dbReference type="EMBL" id="CAADEX010000200">
    <property type="protein sequence ID" value="VFJ67855.1"/>
    <property type="molecule type" value="Genomic_DNA"/>
</dbReference>
<dbReference type="NCBIfam" id="NF033510">
    <property type="entry name" value="Ca_tandemer"/>
    <property type="match status" value="2"/>
</dbReference>